<gene>
    <name evidence="2" type="ORF">ACFR9S_03470</name>
</gene>
<sequence length="102" mass="12202">MKEEDFLEAIEEKERKDEGDSTVQWGQWKGKSVLNWYRYSPLDECPRCGEYKLAHYTYHKGSLMGNKYLRGKHCRNCEYTDEVDEDPTRKLTDGSFWSSEEY</sequence>
<reference evidence="2 3" key="1">
    <citation type="journal article" date="2019" name="Int. J. Syst. Evol. Microbiol.">
        <title>The Global Catalogue of Microorganisms (GCM) 10K type strain sequencing project: providing services to taxonomists for standard genome sequencing and annotation.</title>
        <authorList>
            <consortium name="The Broad Institute Genomics Platform"/>
            <consortium name="The Broad Institute Genome Sequencing Center for Infectious Disease"/>
            <person name="Wu L."/>
            <person name="Ma J."/>
        </authorList>
    </citation>
    <scope>NUCLEOTIDE SEQUENCE [LARGE SCALE GENOMIC DNA]</scope>
    <source>
        <strain evidence="2 3">CGMCC 1.12285</strain>
    </source>
</reference>
<dbReference type="RefSeq" id="WP_379731166.1">
    <property type="nucleotide sequence ID" value="NZ_JBHSWZ010000059.1"/>
</dbReference>
<protein>
    <submittedName>
        <fullName evidence="2">Uncharacterized protein</fullName>
    </submittedName>
</protein>
<accession>A0ABD6B359</accession>
<comment type="caution">
    <text evidence="2">The sequence shown here is derived from an EMBL/GenBank/DDBJ whole genome shotgun (WGS) entry which is preliminary data.</text>
</comment>
<dbReference type="EMBL" id="JBHUDH010000026">
    <property type="protein sequence ID" value="MFD1525362.1"/>
    <property type="molecule type" value="Genomic_DNA"/>
</dbReference>
<keyword evidence="3" id="KW-1185">Reference proteome</keyword>
<name>A0ABD6B359_9EURY</name>
<evidence type="ECO:0000313" key="3">
    <source>
        <dbReference type="Proteomes" id="UP001597111"/>
    </source>
</evidence>
<evidence type="ECO:0000256" key="1">
    <source>
        <dbReference type="SAM" id="MobiDB-lite"/>
    </source>
</evidence>
<organism evidence="2 3">
    <name type="scientific">Halolamina salina</name>
    <dbReference type="NCBI Taxonomy" id="1220023"/>
    <lineage>
        <taxon>Archaea</taxon>
        <taxon>Methanobacteriati</taxon>
        <taxon>Methanobacteriota</taxon>
        <taxon>Stenosarchaea group</taxon>
        <taxon>Halobacteria</taxon>
        <taxon>Halobacteriales</taxon>
        <taxon>Haloferacaceae</taxon>
    </lineage>
</organism>
<evidence type="ECO:0000313" key="2">
    <source>
        <dbReference type="EMBL" id="MFD1525362.1"/>
    </source>
</evidence>
<feature type="region of interest" description="Disordered" evidence="1">
    <location>
        <begin position="82"/>
        <end position="102"/>
    </location>
</feature>
<proteinExistence type="predicted"/>
<dbReference type="Proteomes" id="UP001597111">
    <property type="component" value="Unassembled WGS sequence"/>
</dbReference>
<dbReference type="AlphaFoldDB" id="A0ABD6B359"/>